<name>A0A2G9C6N0_9BURK</name>
<evidence type="ECO:0000259" key="3">
    <source>
        <dbReference type="Pfam" id="PF00483"/>
    </source>
</evidence>
<dbReference type="AlphaFoldDB" id="A0A2G9C6N0"/>
<dbReference type="InterPro" id="IPR029044">
    <property type="entry name" value="Nucleotide-diphossugar_trans"/>
</dbReference>
<dbReference type="Proteomes" id="UP000231501">
    <property type="component" value="Unassembled WGS sequence"/>
</dbReference>
<dbReference type="Gene3D" id="3.90.550.10">
    <property type="entry name" value="Spore Coat Polysaccharide Biosynthesis Protein SpsA, Chain A"/>
    <property type="match status" value="1"/>
</dbReference>
<reference evidence="4 5" key="1">
    <citation type="submission" date="2017-11" db="EMBL/GenBank/DDBJ databases">
        <title>Draft genome sequence of Mitsuaria sp. HWN-4.</title>
        <authorList>
            <person name="Gundlapally S.R."/>
        </authorList>
    </citation>
    <scope>NUCLEOTIDE SEQUENCE [LARGE SCALE GENOMIC DNA]</scope>
    <source>
        <strain evidence="4 5">HWN-4</strain>
    </source>
</reference>
<dbReference type="PANTHER" id="PTHR43584:SF8">
    <property type="entry name" value="N-ACETYLMURAMATE ALPHA-1-PHOSPHATE URIDYLYLTRANSFERASE"/>
    <property type="match status" value="1"/>
</dbReference>
<protein>
    <submittedName>
        <fullName evidence="4">Mannose-1-phosphate guanylyltransferase</fullName>
    </submittedName>
</protein>
<evidence type="ECO:0000313" key="5">
    <source>
        <dbReference type="Proteomes" id="UP000231501"/>
    </source>
</evidence>
<dbReference type="InterPro" id="IPR054790">
    <property type="entry name" value="MurU"/>
</dbReference>
<sequence length="230" mass="25200">MRAMILAAGRGERMRPLTDHTPKPLLKVRGKPLIEWHIEAFARAGIRDIVVNTAWLHEQFEATLGDGARWGVQLHYSHEGARYGRALETGGGIATALDLLCADGDEAFWAVSADIFIPDFVFDPAQAAAFAASPLLAHLWFVPKQARHPTGDFGIDPQGFATITGDLEVYSNIGLYKRAFFDGVKPGEHQRIRVSLDRAIQARAVTAELYTGPWANVGSPDQLAELNATR</sequence>
<dbReference type="OrthoDB" id="9788272at2"/>
<dbReference type="RefSeq" id="WP_099862754.1">
    <property type="nucleotide sequence ID" value="NZ_PEOG01000047.1"/>
</dbReference>
<dbReference type="NCBIfam" id="NF045761">
    <property type="entry name" value="NAMPUrTaseMurU"/>
    <property type="match status" value="1"/>
</dbReference>
<dbReference type="CDD" id="cd06422">
    <property type="entry name" value="NTP_transferase_like_1"/>
    <property type="match status" value="1"/>
</dbReference>
<keyword evidence="1 4" id="KW-0808">Transferase</keyword>
<dbReference type="PANTHER" id="PTHR43584">
    <property type="entry name" value="NUCLEOTIDYL TRANSFERASE"/>
    <property type="match status" value="1"/>
</dbReference>
<evidence type="ECO:0000313" key="4">
    <source>
        <dbReference type="EMBL" id="PIM52037.1"/>
    </source>
</evidence>
<evidence type="ECO:0000256" key="1">
    <source>
        <dbReference type="ARBA" id="ARBA00022679"/>
    </source>
</evidence>
<proteinExistence type="predicted"/>
<gene>
    <name evidence="4" type="ORF">CS062_16790</name>
</gene>
<dbReference type="Pfam" id="PF00483">
    <property type="entry name" value="NTP_transferase"/>
    <property type="match status" value="1"/>
</dbReference>
<accession>A0A2G9C6N0</accession>
<dbReference type="SUPFAM" id="SSF53448">
    <property type="entry name" value="Nucleotide-diphospho-sugar transferases"/>
    <property type="match status" value="1"/>
</dbReference>
<dbReference type="EMBL" id="PEOG01000047">
    <property type="protein sequence ID" value="PIM52037.1"/>
    <property type="molecule type" value="Genomic_DNA"/>
</dbReference>
<dbReference type="GO" id="GO:0016779">
    <property type="term" value="F:nucleotidyltransferase activity"/>
    <property type="evidence" value="ECO:0007669"/>
    <property type="project" value="UniProtKB-KW"/>
</dbReference>
<keyword evidence="2 4" id="KW-0548">Nucleotidyltransferase</keyword>
<evidence type="ECO:0000256" key="2">
    <source>
        <dbReference type="ARBA" id="ARBA00022695"/>
    </source>
</evidence>
<keyword evidence="5" id="KW-1185">Reference proteome</keyword>
<feature type="domain" description="Nucleotidyl transferase" evidence="3">
    <location>
        <begin position="3"/>
        <end position="145"/>
    </location>
</feature>
<comment type="caution">
    <text evidence="4">The sequence shown here is derived from an EMBL/GenBank/DDBJ whole genome shotgun (WGS) entry which is preliminary data.</text>
</comment>
<organism evidence="4 5">
    <name type="scientific">Roseateles chitinivorans</name>
    <dbReference type="NCBI Taxonomy" id="2917965"/>
    <lineage>
        <taxon>Bacteria</taxon>
        <taxon>Pseudomonadati</taxon>
        <taxon>Pseudomonadota</taxon>
        <taxon>Betaproteobacteria</taxon>
        <taxon>Burkholderiales</taxon>
        <taxon>Sphaerotilaceae</taxon>
        <taxon>Roseateles</taxon>
    </lineage>
</organism>
<dbReference type="InterPro" id="IPR050065">
    <property type="entry name" value="GlmU-like"/>
</dbReference>
<dbReference type="InterPro" id="IPR005835">
    <property type="entry name" value="NTP_transferase_dom"/>
</dbReference>